<dbReference type="PATRIC" id="fig|378806.16.peg.6380"/>
<feature type="region of interest" description="Disordered" evidence="1">
    <location>
        <begin position="21"/>
        <end position="92"/>
    </location>
</feature>
<dbReference type="OrthoDB" id="5524945at2"/>
<evidence type="ECO:0000313" key="3">
    <source>
        <dbReference type="Proteomes" id="UP000032702"/>
    </source>
</evidence>
<dbReference type="AlphaFoldDB" id="Q094H9"/>
<evidence type="ECO:0000313" key="2">
    <source>
        <dbReference type="EMBL" id="EAU67156.1"/>
    </source>
</evidence>
<feature type="compositionally biased region" description="Low complexity" evidence="1">
    <location>
        <begin position="51"/>
        <end position="63"/>
    </location>
</feature>
<organism evidence="2 3">
    <name type="scientific">Stigmatella aurantiaca (strain DW4/3-1)</name>
    <dbReference type="NCBI Taxonomy" id="378806"/>
    <lineage>
        <taxon>Bacteria</taxon>
        <taxon>Pseudomonadati</taxon>
        <taxon>Myxococcota</taxon>
        <taxon>Myxococcia</taxon>
        <taxon>Myxococcales</taxon>
        <taxon>Cystobacterineae</taxon>
        <taxon>Archangiaceae</taxon>
        <taxon>Stigmatella</taxon>
    </lineage>
</organism>
<protein>
    <submittedName>
        <fullName evidence="2">RHS Repeat family</fullName>
    </submittedName>
</protein>
<gene>
    <name evidence="2" type="ORF">STIAU_0533</name>
</gene>
<name>Q094H9_STIAD</name>
<accession>Q094H9</accession>
<dbReference type="RefSeq" id="WP_002613301.1">
    <property type="nucleotide sequence ID" value="NC_014623.1"/>
</dbReference>
<dbReference type="Gene3D" id="2.180.10.10">
    <property type="entry name" value="RHS repeat-associated core"/>
    <property type="match status" value="1"/>
</dbReference>
<evidence type="ECO:0000256" key="1">
    <source>
        <dbReference type="SAM" id="MobiDB-lite"/>
    </source>
</evidence>
<proteinExistence type="predicted"/>
<comment type="caution">
    <text evidence="2">The sequence shown here is derived from an EMBL/GenBank/DDBJ whole genome shotgun (WGS) entry which is preliminary data.</text>
</comment>
<reference evidence="2 3" key="1">
    <citation type="submission" date="2006-04" db="EMBL/GenBank/DDBJ databases">
        <authorList>
            <person name="Nierman W.C."/>
        </authorList>
    </citation>
    <scope>NUCLEOTIDE SEQUENCE [LARGE SCALE GENOMIC DNA]</scope>
    <source>
        <strain evidence="2 3">DW4/3-1</strain>
    </source>
</reference>
<dbReference type="EMBL" id="AAMD01000039">
    <property type="protein sequence ID" value="EAU67156.1"/>
    <property type="molecule type" value="Genomic_DNA"/>
</dbReference>
<sequence>MNRWGWVLGCGLWMALVGCGSASKEPGSPGGTPPMDERLPPPAGGAGPADGGIPASGGDAPSGEEGAVPSDGGIPTSPPRPPSTPSELNGGPSLAAAACVPWTQPVPPQEATACEVLSEFDVSQRPYPREVARYDAEGRLLERRTFLEDGSPFSREMHSWVRGHETSRLIEQYVQDPTSSLTEWTYDALGRIQQRTERTSGQPGTVSQYQYSERGRLERIDRTSDAGGALSPVLYRYNAGGQLESIQTGGTCGQQASAECEEFTYWSNGKLRNAYRQHGASRFESEDYDAQGRLARTLWEQPGLMGESERSYDSTGRLVRKWEKVTSESTPHESVITYGYDGNDLLQVERFAKDFMVSPEHASEGTPAMARQRITRRLTYLCGTPIVWLEEWDANEDGVVDAQRTHERDAQGRLIHEEYSGVPGLDGGPLRQDFRYTCD</sequence>
<dbReference type="PROSITE" id="PS51257">
    <property type="entry name" value="PROKAR_LIPOPROTEIN"/>
    <property type="match status" value="1"/>
</dbReference>
<dbReference type="Proteomes" id="UP000032702">
    <property type="component" value="Unassembled WGS sequence"/>
</dbReference>